<dbReference type="Gene3D" id="2.130.10.10">
    <property type="entry name" value="YVTN repeat-like/Quinoprotein amine dehydrogenase"/>
    <property type="match status" value="2"/>
</dbReference>
<feature type="region of interest" description="Disordered" evidence="1">
    <location>
        <begin position="1085"/>
        <end position="1108"/>
    </location>
</feature>
<gene>
    <name evidence="2" type="ORF">CHLRE_14g623150v5</name>
</gene>
<dbReference type="GO" id="GO:0005634">
    <property type="term" value="C:nucleus"/>
    <property type="evidence" value="ECO:0000318"/>
    <property type="project" value="GO_Central"/>
</dbReference>
<evidence type="ECO:0008006" key="4">
    <source>
        <dbReference type="Google" id="ProtNLM"/>
    </source>
</evidence>
<dbReference type="STRING" id="3055.A0A2K3CY40"/>
<feature type="compositionally biased region" description="Gly residues" evidence="1">
    <location>
        <begin position="1695"/>
        <end position="1711"/>
    </location>
</feature>
<dbReference type="InterPro" id="IPR050358">
    <property type="entry name" value="RSE1/DDB1/CFT1"/>
</dbReference>
<feature type="compositionally biased region" description="Acidic residues" evidence="1">
    <location>
        <begin position="1676"/>
        <end position="1692"/>
    </location>
</feature>
<feature type="region of interest" description="Disordered" evidence="1">
    <location>
        <begin position="1431"/>
        <end position="1461"/>
    </location>
</feature>
<organism evidence="2 3">
    <name type="scientific">Chlamydomonas reinhardtii</name>
    <name type="common">Chlamydomonas smithii</name>
    <dbReference type="NCBI Taxonomy" id="3055"/>
    <lineage>
        <taxon>Eukaryota</taxon>
        <taxon>Viridiplantae</taxon>
        <taxon>Chlorophyta</taxon>
        <taxon>core chlorophytes</taxon>
        <taxon>Chlorophyceae</taxon>
        <taxon>CS clade</taxon>
        <taxon>Chlamydomonadales</taxon>
        <taxon>Chlamydomonadaceae</taxon>
        <taxon>Chlamydomonas</taxon>
    </lineage>
</organism>
<keyword evidence="3" id="KW-1185">Reference proteome</keyword>
<feature type="region of interest" description="Disordered" evidence="1">
    <location>
        <begin position="1539"/>
        <end position="1621"/>
    </location>
</feature>
<feature type="region of interest" description="Disordered" evidence="1">
    <location>
        <begin position="1634"/>
        <end position="1660"/>
    </location>
</feature>
<feature type="compositionally biased region" description="Gly residues" evidence="1">
    <location>
        <begin position="1442"/>
        <end position="1458"/>
    </location>
</feature>
<feature type="compositionally biased region" description="Low complexity" evidence="1">
    <location>
        <begin position="1085"/>
        <end position="1101"/>
    </location>
</feature>
<sequence length="2228" mass="217809">MSRLLVEELQPATAVNSAVAGNFAPLAGSAATDREHAPNQLVVNCGDYLQLWEPANGTLKIRQSFHLFERAEHIDLVPASLQLLGPDARDAVLLFTADGRCSLFRFRPVGRLSASDSQQRRVGVGVPRLELTELACLTLPIPQLHGALLPRRLTGVCSSGVTPLARGPSAATGGACGVVVVTAHLGLLHVIALCGPGSAAAVAATAAARAAEQDAGLEEGDLEEEPLPLLLCAAVLSSDTPLSALPPGSDPLMSVQRTDHVHAMAFLPPQQPGTAAGAGVAAGDTTAPPLLAVLHQPDGGASVGVRLDCLELELGLWGQAPGKAGRGQGQRSVPAGGILAGEPRLRAAMRSGPWAARNLHPTTSLLLPYPGSPAAPDLPPGVITVSSRSAVLYSRPVPLAQLAAADAAAAAATAATGPGGKASRTPAAAATGPTEMSLDEQEAAAVAFWDELYGRDGLDDAAAGAAECAVPRMELVSYGGCMGGLPAAGEMLAPGVYAVGDSAAGMHMLHAAGPRPWLSRVEVGAGAAALAAVLGAGGGGGGVSGGGSGVSSGDGGGGVSGVTALPFAAVAVPSVLRYLPPSPGADGEGLLFVGSCVSNSQVLAVPAASPTSASASSAPVAPVVWPLAELAAVKSLAPVMDVAVVPDMSGLEDPWLVVSSGLGSAGRLARCRLGMALEPYQADGPTVLTGCQMFPLRLLGGALATAAAATAPASSPTVASSGCCSPGRVTSHVAFSWEATATTHLLCVAAAAAADVNGAGQEEEEEDGVFRQVTLPGLAHGSASLLVADVGADRLVQVVQGGGVRSVQPLAQGGGLAGEWHPPAGEKLSLAAQCASSSSSGSSRGGGSGLLAVASRTALHLLRVDAATGAIAHLSATPLQAELSALALAPALPRLLQPSAAAATARASGSPGLTGEAAAALVLTGQWRSNRVEVASALNPGRPMLALDLEYAAAGADSGAEQMPRSLALMPLPGAVAGAGAPPAVALLASTQAGRLFAWQLQPATASGQQQQLQPPQPQQQPQQLQAGPCYSVRLSNLPVEMRAAEGPAAGPHGGGGGDGGGGYMYLHSSSGGAVLRPRAAALLRGGSSSTGSGGSSSSSGSGSGSGSGWLALEEQLEVVRVHGTEDAQALVQLHTRSMPHSAAWVTAAGRLLFGRLDPAVRLRWATAYVGETLTRLAFHPGSRCILALCEAGAGGGGPGGGGGGGGGVGGGGGGGGGSVLRVIDADTLQPVAAMRLAAGHHPTDLLVAPLACTSAATTTAVAAAAVAVAAASGGGRGADSSAAAGDDFGRTNGWPAAGGDAGKAGAAGTKDFIVLASYLLIEPQPQPEHEPADPELFEAWAAGAGAGARAGPGARHGAGVAEPQPQPAAVAGAGELQQHGLLSFLELQAGPAPGGANGSSHALVLHGTCPTGPLVAQVLAVARPSPLDAATATAAAPEEGAGAGAEPQGGGGGGGAAGAAPTTAAAASVAAAAVAGCLEVEACGDPVLLAGCQDGVRAFQVHIDDAARDGSRAVRRALRLVGRLRELRLPLPAADTAAAGAGAGAGGGQGGPEEEDGLVDDEADLPDANEGASLRLRPRGPRPAGGAFGGSAAAASSLGGKDGNDDTAEDDAEEEEDEEDLHAALAAALFAADGDEEEEAEAAESGAGGRRRGGARRAAPEAARALRALRARLQEEEDAEVADDSDPDAEDGAGPSGGPEGAVSGSGGVGAASAPLRRLLRDVQRDWSRRVTLRPVAHAPTFARGAVVTSLTCYSPPAGGSSSGSSSCGVGLVAAGDFLGSVTMLRLTVSGAAAGGRHGRGRVALAPASVDRRPVFAQAACLASPRQLLVSLHPHGLALLTRDPEAEEEAWAAARHRAAEQLEQGHRQNQRAAEQEAAARVWADVLDDGAAARGQQRGARPVYERVSGAAAAAAAGRGAAGGGGGAGVEGAWVGAVRLDELPGLELRAACRLRHSVTRMCVVSPGLQLRPHASGQPGSSSVVGSSNSSGAAMDAVCFAADGAVSLVRCAPEPAATHATAAAVAAATAATAPAAAWTDGGGALQRLQQAVAELSPEEAALLSGVDADSYCQAFGWPLVLPRTTAAGAGLAGAVAAGVATAGGGGGGAGGGGADGGGGGGAGAGVVGAGAAAAAAGPGGALIGDEEEEARALCAGCIDGTLLRLLQQAAGRAAGLGDPGEGEVGEGAADRAASVDELQRVMTGLAERALGPGAGASDIQALLSQQRLVS</sequence>
<dbReference type="EMBL" id="CM008975">
    <property type="protein sequence ID" value="PNW73208.1"/>
    <property type="molecule type" value="Genomic_DNA"/>
</dbReference>
<dbReference type="PANTHER" id="PTHR10644">
    <property type="entry name" value="DNA REPAIR/RNA PROCESSING CPSF FAMILY"/>
    <property type="match status" value="1"/>
</dbReference>
<feature type="compositionally biased region" description="Low complexity" evidence="1">
    <location>
        <begin position="1583"/>
        <end position="1600"/>
    </location>
</feature>
<accession>A0A2K3CY40</accession>
<feature type="compositionally biased region" description="Acidic residues" evidence="1">
    <location>
        <begin position="1606"/>
        <end position="1621"/>
    </location>
</feature>
<feature type="region of interest" description="Disordered" evidence="1">
    <location>
        <begin position="1675"/>
        <end position="1712"/>
    </location>
</feature>
<feature type="compositionally biased region" description="Gly residues" evidence="1">
    <location>
        <begin position="1542"/>
        <end position="1552"/>
    </location>
</feature>
<dbReference type="RefSeq" id="XP_042916898.1">
    <property type="nucleotide sequence ID" value="XM_043070225.1"/>
</dbReference>
<dbReference type="KEGG" id="cre:CHLRE_14g623150v5"/>
<feature type="region of interest" description="Disordered" evidence="1">
    <location>
        <begin position="1007"/>
        <end position="1026"/>
    </location>
</feature>
<dbReference type="OrthoDB" id="548888at2759"/>
<proteinExistence type="predicted"/>
<dbReference type="GeneID" id="66056262"/>
<feature type="compositionally biased region" description="Acidic residues" evidence="1">
    <location>
        <begin position="1553"/>
        <end position="1568"/>
    </location>
</feature>
<name>A0A2K3CY40_CHLRE</name>
<dbReference type="Gramene" id="PNW73208">
    <property type="protein sequence ID" value="PNW73208"/>
    <property type="gene ID" value="CHLRE_14g623150v5"/>
</dbReference>
<dbReference type="InParanoid" id="A0A2K3CY40"/>
<evidence type="ECO:0000313" key="2">
    <source>
        <dbReference type="EMBL" id="PNW73208.1"/>
    </source>
</evidence>
<feature type="compositionally biased region" description="Acidic residues" evidence="1">
    <location>
        <begin position="1634"/>
        <end position="1643"/>
    </location>
</feature>
<feature type="region of interest" description="Disordered" evidence="1">
    <location>
        <begin position="415"/>
        <end position="436"/>
    </location>
</feature>
<protein>
    <recommendedName>
        <fullName evidence="4">Cleavage/polyadenylation specificity factor A subunit N-terminal domain-containing protein</fullName>
    </recommendedName>
</protein>
<reference evidence="2 3" key="1">
    <citation type="journal article" date="2007" name="Science">
        <title>The Chlamydomonas genome reveals the evolution of key animal and plant functions.</title>
        <authorList>
            <person name="Merchant S.S."/>
            <person name="Prochnik S.E."/>
            <person name="Vallon O."/>
            <person name="Harris E.H."/>
            <person name="Karpowicz S.J."/>
            <person name="Witman G.B."/>
            <person name="Terry A."/>
            <person name="Salamov A."/>
            <person name="Fritz-Laylin L.K."/>
            <person name="Marechal-Drouard L."/>
            <person name="Marshall W.F."/>
            <person name="Qu L.H."/>
            <person name="Nelson D.R."/>
            <person name="Sanderfoot A.A."/>
            <person name="Spalding M.H."/>
            <person name="Kapitonov V.V."/>
            <person name="Ren Q."/>
            <person name="Ferris P."/>
            <person name="Lindquist E."/>
            <person name="Shapiro H."/>
            <person name="Lucas S.M."/>
            <person name="Grimwood J."/>
            <person name="Schmutz J."/>
            <person name="Cardol P."/>
            <person name="Cerutti H."/>
            <person name="Chanfreau G."/>
            <person name="Chen C.L."/>
            <person name="Cognat V."/>
            <person name="Croft M.T."/>
            <person name="Dent R."/>
            <person name="Dutcher S."/>
            <person name="Fernandez E."/>
            <person name="Fukuzawa H."/>
            <person name="Gonzalez-Ballester D."/>
            <person name="Gonzalez-Halphen D."/>
            <person name="Hallmann A."/>
            <person name="Hanikenne M."/>
            <person name="Hippler M."/>
            <person name="Inwood W."/>
            <person name="Jabbari K."/>
            <person name="Kalanon M."/>
            <person name="Kuras R."/>
            <person name="Lefebvre P.A."/>
            <person name="Lemaire S.D."/>
            <person name="Lobanov A.V."/>
            <person name="Lohr M."/>
            <person name="Manuell A."/>
            <person name="Meier I."/>
            <person name="Mets L."/>
            <person name="Mittag M."/>
            <person name="Mittelmeier T."/>
            <person name="Moroney J.V."/>
            <person name="Moseley J."/>
            <person name="Napoli C."/>
            <person name="Nedelcu A.M."/>
            <person name="Niyogi K."/>
            <person name="Novoselov S.V."/>
            <person name="Paulsen I.T."/>
            <person name="Pazour G."/>
            <person name="Purton S."/>
            <person name="Ral J.P."/>
            <person name="Riano-Pachon D.M."/>
            <person name="Riekhof W."/>
            <person name="Rymarquis L."/>
            <person name="Schroda M."/>
            <person name="Stern D."/>
            <person name="Umen J."/>
            <person name="Willows R."/>
            <person name="Wilson N."/>
            <person name="Zimmer S.L."/>
            <person name="Allmer J."/>
            <person name="Balk J."/>
            <person name="Bisova K."/>
            <person name="Chen C.J."/>
            <person name="Elias M."/>
            <person name="Gendler K."/>
            <person name="Hauser C."/>
            <person name="Lamb M.R."/>
            <person name="Ledford H."/>
            <person name="Long J.C."/>
            <person name="Minagawa J."/>
            <person name="Page M.D."/>
            <person name="Pan J."/>
            <person name="Pootakham W."/>
            <person name="Roje S."/>
            <person name="Rose A."/>
            <person name="Stahlberg E."/>
            <person name="Terauchi A.M."/>
            <person name="Yang P."/>
            <person name="Ball S."/>
            <person name="Bowler C."/>
            <person name="Dieckmann C.L."/>
            <person name="Gladyshev V.N."/>
            <person name="Green P."/>
            <person name="Jorgensen R."/>
            <person name="Mayfield S."/>
            <person name="Mueller-Roeber B."/>
            <person name="Rajamani S."/>
            <person name="Sayre R.T."/>
            <person name="Brokstein P."/>
            <person name="Dubchak I."/>
            <person name="Goodstein D."/>
            <person name="Hornick L."/>
            <person name="Huang Y.W."/>
            <person name="Jhaveri J."/>
            <person name="Luo Y."/>
            <person name="Martinez D."/>
            <person name="Ngau W.C."/>
            <person name="Otillar B."/>
            <person name="Poliakov A."/>
            <person name="Porter A."/>
            <person name="Szajkowski L."/>
            <person name="Werner G."/>
            <person name="Zhou K."/>
            <person name="Grigoriev I.V."/>
            <person name="Rokhsar D.S."/>
            <person name="Grossman A.R."/>
        </authorList>
    </citation>
    <scope>NUCLEOTIDE SEQUENCE [LARGE SCALE GENOMIC DNA]</scope>
    <source>
        <strain evidence="3">CC-503</strain>
    </source>
</reference>
<feature type="compositionally biased region" description="Low complexity" evidence="1">
    <location>
        <begin position="1431"/>
        <end position="1441"/>
    </location>
</feature>
<dbReference type="InterPro" id="IPR015943">
    <property type="entry name" value="WD40/YVTN_repeat-like_dom_sf"/>
</dbReference>
<dbReference type="Proteomes" id="UP000006906">
    <property type="component" value="Chromosome 14"/>
</dbReference>
<evidence type="ECO:0000256" key="1">
    <source>
        <dbReference type="SAM" id="MobiDB-lite"/>
    </source>
</evidence>
<evidence type="ECO:0000313" key="3">
    <source>
        <dbReference type="Proteomes" id="UP000006906"/>
    </source>
</evidence>